<feature type="transmembrane region" description="Helical" evidence="1">
    <location>
        <begin position="310"/>
        <end position="329"/>
    </location>
</feature>
<dbReference type="SMART" id="SM00052">
    <property type="entry name" value="EAL"/>
    <property type="match status" value="1"/>
</dbReference>
<feature type="transmembrane region" description="Helical" evidence="1">
    <location>
        <begin position="12"/>
        <end position="30"/>
    </location>
</feature>
<feature type="transmembrane region" description="Helical" evidence="1">
    <location>
        <begin position="189"/>
        <end position="209"/>
    </location>
</feature>
<comment type="caution">
    <text evidence="3">The sequence shown here is derived from an EMBL/GenBank/DDBJ whole genome shotgun (WGS) entry which is preliminary data.</text>
</comment>
<keyword evidence="1" id="KW-0812">Transmembrane</keyword>
<dbReference type="SUPFAM" id="SSF141868">
    <property type="entry name" value="EAL domain-like"/>
    <property type="match status" value="1"/>
</dbReference>
<feature type="transmembrane region" description="Helical" evidence="1">
    <location>
        <begin position="254"/>
        <end position="274"/>
    </location>
</feature>
<dbReference type="Gene3D" id="3.20.20.450">
    <property type="entry name" value="EAL domain"/>
    <property type="match status" value="1"/>
</dbReference>
<evidence type="ECO:0000313" key="4">
    <source>
        <dbReference type="Proteomes" id="UP000005953"/>
    </source>
</evidence>
<dbReference type="Pfam" id="PF07696">
    <property type="entry name" value="7TMR-DISMED2"/>
    <property type="match status" value="1"/>
</dbReference>
<dbReference type="HOGENOM" id="CLU_000445_70_38_6"/>
<dbReference type="AlphaFoldDB" id="A4BCZ4"/>
<keyword evidence="1" id="KW-0472">Membrane</keyword>
<evidence type="ECO:0000256" key="1">
    <source>
        <dbReference type="SAM" id="Phobius"/>
    </source>
</evidence>
<dbReference type="Proteomes" id="UP000005953">
    <property type="component" value="Unassembled WGS sequence"/>
</dbReference>
<keyword evidence="4" id="KW-1185">Reference proteome</keyword>
<dbReference type="InterPro" id="IPR001633">
    <property type="entry name" value="EAL_dom"/>
</dbReference>
<keyword evidence="1" id="KW-1133">Transmembrane helix</keyword>
<dbReference type="InterPro" id="IPR050706">
    <property type="entry name" value="Cyclic-di-GMP_PDE-like"/>
</dbReference>
<feature type="transmembrane region" description="Helical" evidence="1">
    <location>
        <begin position="372"/>
        <end position="390"/>
    </location>
</feature>
<dbReference type="RefSeq" id="WP_008045757.1">
    <property type="nucleotide sequence ID" value="NZ_CH724152.1"/>
</dbReference>
<accession>A4BCZ4</accession>
<proteinExistence type="predicted"/>
<feature type="transmembrane region" description="Helical" evidence="1">
    <location>
        <begin position="286"/>
        <end position="304"/>
    </location>
</feature>
<evidence type="ECO:0000313" key="3">
    <source>
        <dbReference type="EMBL" id="EAR10076.1"/>
    </source>
</evidence>
<dbReference type="InterPro" id="IPR035919">
    <property type="entry name" value="EAL_sf"/>
</dbReference>
<dbReference type="EMBL" id="AAOE01000006">
    <property type="protein sequence ID" value="EAR10076.1"/>
    <property type="molecule type" value="Genomic_DNA"/>
</dbReference>
<feature type="domain" description="EAL" evidence="2">
    <location>
        <begin position="580"/>
        <end position="834"/>
    </location>
</feature>
<dbReference type="Gene3D" id="2.60.40.2380">
    <property type="match status" value="1"/>
</dbReference>
<gene>
    <name evidence="3" type="ORF">MED297_08306</name>
</gene>
<dbReference type="PANTHER" id="PTHR33121">
    <property type="entry name" value="CYCLIC DI-GMP PHOSPHODIESTERASE PDEF"/>
    <property type="match status" value="1"/>
</dbReference>
<organism evidence="3 4">
    <name type="scientific">Reinekea blandensis MED297</name>
    <dbReference type="NCBI Taxonomy" id="314283"/>
    <lineage>
        <taxon>Bacteria</taxon>
        <taxon>Pseudomonadati</taxon>
        <taxon>Pseudomonadota</taxon>
        <taxon>Gammaproteobacteria</taxon>
        <taxon>Oceanospirillales</taxon>
        <taxon>Saccharospirillaceae</taxon>
        <taxon>Reinekea</taxon>
    </lineage>
</organism>
<reference evidence="3 4" key="1">
    <citation type="submission" date="2006-02" db="EMBL/GenBank/DDBJ databases">
        <authorList>
            <person name="Pinhassi J."/>
            <person name="Pedros-Alio C."/>
            <person name="Ferriera S."/>
            <person name="Johnson J."/>
            <person name="Kravitz S."/>
            <person name="Halpern A."/>
            <person name="Remington K."/>
            <person name="Beeson K."/>
            <person name="Tran B."/>
            <person name="Rogers Y.-H."/>
            <person name="Friedman R."/>
            <person name="Venter J.C."/>
        </authorList>
    </citation>
    <scope>NUCLEOTIDE SEQUENCE [LARGE SCALE GENOMIC DNA]</scope>
    <source>
        <strain evidence="3 4">MED297</strain>
    </source>
</reference>
<dbReference type="STRING" id="314283.MED297_08306"/>
<dbReference type="Pfam" id="PF07695">
    <property type="entry name" value="7TMR-DISM_7TM"/>
    <property type="match status" value="1"/>
</dbReference>
<name>A4BCZ4_9GAMM</name>
<dbReference type="PANTHER" id="PTHR33121:SF70">
    <property type="entry name" value="SIGNALING PROTEIN YKOW"/>
    <property type="match status" value="1"/>
</dbReference>
<dbReference type="InterPro" id="IPR011622">
    <property type="entry name" value="7TMR_DISM_rcpt_extracell_dom2"/>
</dbReference>
<dbReference type="InterPro" id="IPR011623">
    <property type="entry name" value="7TMR_DISM_rcpt_extracell_dom1"/>
</dbReference>
<feature type="transmembrane region" description="Helical" evidence="1">
    <location>
        <begin position="221"/>
        <end position="242"/>
    </location>
</feature>
<dbReference type="GO" id="GO:0071111">
    <property type="term" value="F:cyclic-guanylate-specific phosphodiesterase activity"/>
    <property type="evidence" value="ECO:0007669"/>
    <property type="project" value="InterPro"/>
</dbReference>
<dbReference type="OrthoDB" id="9804951at2"/>
<sequence>MQRNALLNNGVAALVLLLVFSFLLVLLVYWSRGVALFENNLADDYQLRFEYLLDSDATTLEQISESVFTEGQMNKTPSSFGVHNHWYRLTLSNDDLDRVDLRLIFDNPTLDALTIYVIDQNPSDSASARLGDSVDNVPLAQRALPSFAFQISAGETTQVWLHLQTVGSSQLSMRLLTEDQFHQFEKRIYLLWGHFVGILIIMAAYNAVLYSGVRDTTFLHYIGYLVSIMLMMGTIHGYGYLILPVPVQLFLSHYIVAVQSAVGLATLLFARTFLRIKRDSLRPYQWYRFICGALLGLIVLSFLLPENLSARVLLVMQLLIYVSVAMMIGYRFRERFRWTRYYVISWLPFFTGALIGMWLFGGLVEYSFITRHALMFGMILEMILISMALADRMSEAERFRLYNATHDSKTGLANDYYLATKLEQLAKESARGLALVGVKLTNYEQIGSYLKEDQRVTLLVSSAEWFEQRIDEYSELLTLDPRNEVRTILYNDSLLLYLVALNNEDELSEVLHRLEGQRSVQNDVLPFRLSCVFVGRFLDHWDGNYQAAINSIRQSVTTAIESDQRVVIYSEANQQAGLRRLQLAQDLEDALEQDGLMLYLQPQQYIDGRQQANCEVLARWSHPVLGMIPPDEFIGIAEQTGLIGSLTQWVIGESFAISEQLRRAIGEPVQLSINISASDLSHPEFSEWVIREAVSRGINPGNFILEVTETAHNQNQAMFQRNLIKLNEAGFMLAIDDFGTGYSSLTYVSDFPFSELKIDRSLISEMASSARQQKIIRATIDMAHGLGLVVTAEGIEDEATLKALATMHCEKIQGYYYARPMPVADYLAWVQTRIEAL</sequence>
<dbReference type="PROSITE" id="PS50883">
    <property type="entry name" value="EAL"/>
    <property type="match status" value="1"/>
</dbReference>
<feature type="transmembrane region" description="Helical" evidence="1">
    <location>
        <begin position="341"/>
        <end position="360"/>
    </location>
</feature>
<dbReference type="CDD" id="cd01948">
    <property type="entry name" value="EAL"/>
    <property type="match status" value="1"/>
</dbReference>
<protein>
    <submittedName>
        <fullName evidence="3">Predicted signal transduction protein containing sensor and EAL domains</fullName>
    </submittedName>
</protein>
<dbReference type="Pfam" id="PF00563">
    <property type="entry name" value="EAL"/>
    <property type="match status" value="1"/>
</dbReference>
<evidence type="ECO:0000259" key="2">
    <source>
        <dbReference type="PROSITE" id="PS50883"/>
    </source>
</evidence>